<name>E0XS99_9PROT</name>
<reference evidence="1" key="1">
    <citation type="journal article" date="2011" name="Environ. Microbiol.">
        <title>Time-series analyses of Monterey Bay coastal microbial picoplankton using a 'genome proxy' microarray.</title>
        <authorList>
            <person name="Rich V.I."/>
            <person name="Pham V.D."/>
            <person name="Eppley J."/>
            <person name="Shi Y."/>
            <person name="DeLong E.F."/>
        </authorList>
    </citation>
    <scope>NUCLEOTIDE SEQUENCE</scope>
</reference>
<organism evidence="1">
    <name type="scientific">uncultured alpha proteobacterium HF0070_17D04</name>
    <dbReference type="NCBI Taxonomy" id="710805"/>
    <lineage>
        <taxon>Bacteria</taxon>
        <taxon>Pseudomonadati</taxon>
        <taxon>Pseudomonadota</taxon>
        <taxon>Alphaproteobacteria</taxon>
        <taxon>environmental samples</taxon>
    </lineage>
</organism>
<protein>
    <submittedName>
        <fullName evidence="1">Uncharacterized protein</fullName>
    </submittedName>
</protein>
<proteinExistence type="predicted"/>
<dbReference type="AlphaFoldDB" id="E0XS99"/>
<evidence type="ECO:0000313" key="1">
    <source>
        <dbReference type="EMBL" id="ADI17290.1"/>
    </source>
</evidence>
<accession>E0XS99</accession>
<dbReference type="EMBL" id="GU474859">
    <property type="protein sequence ID" value="ADI17290.1"/>
    <property type="molecule type" value="Genomic_DNA"/>
</dbReference>
<sequence>MALPPRLGFARSAERKTLPAYAAAWFWGLPTILPQGRRDKLRRSQFRLALRVGRWLWCRIRWMPWGVAQSPPKMVVTTAS</sequence>